<dbReference type="InterPro" id="IPR049484">
    <property type="entry name" value="Rv0078-like_C"/>
</dbReference>
<dbReference type="PANTHER" id="PTHR30055:SF234">
    <property type="entry name" value="HTH-TYPE TRANSCRIPTIONAL REGULATOR BETI"/>
    <property type="match status" value="1"/>
</dbReference>
<dbReference type="InterPro" id="IPR001647">
    <property type="entry name" value="HTH_TetR"/>
</dbReference>
<accession>A0ABV9DA32</accession>
<feature type="domain" description="HTH tetR-type" evidence="5">
    <location>
        <begin position="10"/>
        <end position="70"/>
    </location>
</feature>
<evidence type="ECO:0000313" key="7">
    <source>
        <dbReference type="Proteomes" id="UP001595955"/>
    </source>
</evidence>
<sequence length="195" mass="20066">MPRATRAQSEATAARVLDAAWALFAAQGYPGVGLEEVAQRAGVTRGAVYHHYGSKTGLFHAVHARAQAQVAAAVEAAAAGSDDPWEALEAGSRAFLDASLGDRVRQVMLVDAPVVLGLDAWRAEDARGSARLLGEALTALAAAGVLRVGSVPACAALLSGAMNEAALWAAATADPRAAVDDAWDVLRQMLAALRT</sequence>
<gene>
    <name evidence="6" type="ORF">ACFO3F_07240</name>
</gene>
<dbReference type="Gene3D" id="1.10.357.10">
    <property type="entry name" value="Tetracycline Repressor, domain 2"/>
    <property type="match status" value="1"/>
</dbReference>
<name>A0ABV9DA32_9MICO</name>
<dbReference type="PRINTS" id="PR00455">
    <property type="entry name" value="HTHTETR"/>
</dbReference>
<dbReference type="SUPFAM" id="SSF46689">
    <property type="entry name" value="Homeodomain-like"/>
    <property type="match status" value="1"/>
</dbReference>
<evidence type="ECO:0000313" key="6">
    <source>
        <dbReference type="EMBL" id="MFC4555038.1"/>
    </source>
</evidence>
<feature type="DNA-binding region" description="H-T-H motif" evidence="4">
    <location>
        <begin position="33"/>
        <end position="52"/>
    </location>
</feature>
<keyword evidence="7" id="KW-1185">Reference proteome</keyword>
<organism evidence="6 7">
    <name type="scientific">Georgenia faecalis</name>
    <dbReference type="NCBI Taxonomy" id="2483799"/>
    <lineage>
        <taxon>Bacteria</taxon>
        <taxon>Bacillati</taxon>
        <taxon>Actinomycetota</taxon>
        <taxon>Actinomycetes</taxon>
        <taxon>Micrococcales</taxon>
        <taxon>Bogoriellaceae</taxon>
        <taxon>Georgenia</taxon>
    </lineage>
</organism>
<evidence type="ECO:0000259" key="5">
    <source>
        <dbReference type="PROSITE" id="PS50977"/>
    </source>
</evidence>
<dbReference type="InterPro" id="IPR050109">
    <property type="entry name" value="HTH-type_TetR-like_transc_reg"/>
</dbReference>
<keyword evidence="3" id="KW-0804">Transcription</keyword>
<dbReference type="InterPro" id="IPR009057">
    <property type="entry name" value="Homeodomain-like_sf"/>
</dbReference>
<keyword evidence="1" id="KW-0805">Transcription regulation</keyword>
<dbReference type="Proteomes" id="UP001595955">
    <property type="component" value="Unassembled WGS sequence"/>
</dbReference>
<evidence type="ECO:0000256" key="4">
    <source>
        <dbReference type="PROSITE-ProRule" id="PRU00335"/>
    </source>
</evidence>
<evidence type="ECO:0000256" key="1">
    <source>
        <dbReference type="ARBA" id="ARBA00023015"/>
    </source>
</evidence>
<reference evidence="7" key="1">
    <citation type="journal article" date="2019" name="Int. J. Syst. Evol. Microbiol.">
        <title>The Global Catalogue of Microorganisms (GCM) 10K type strain sequencing project: providing services to taxonomists for standard genome sequencing and annotation.</title>
        <authorList>
            <consortium name="The Broad Institute Genomics Platform"/>
            <consortium name="The Broad Institute Genome Sequencing Center for Infectious Disease"/>
            <person name="Wu L."/>
            <person name="Ma J."/>
        </authorList>
    </citation>
    <scope>NUCLEOTIDE SEQUENCE [LARGE SCALE GENOMIC DNA]</scope>
    <source>
        <strain evidence="7">JCM 3369</strain>
    </source>
</reference>
<dbReference type="PROSITE" id="PS50977">
    <property type="entry name" value="HTH_TETR_2"/>
    <property type="match status" value="1"/>
</dbReference>
<dbReference type="Pfam" id="PF00440">
    <property type="entry name" value="TetR_N"/>
    <property type="match status" value="1"/>
</dbReference>
<protein>
    <submittedName>
        <fullName evidence="6">TetR/AcrR family transcriptional regulator</fullName>
    </submittedName>
</protein>
<evidence type="ECO:0000256" key="2">
    <source>
        <dbReference type="ARBA" id="ARBA00023125"/>
    </source>
</evidence>
<dbReference type="RefSeq" id="WP_122824041.1">
    <property type="nucleotide sequence ID" value="NZ_CP033325.1"/>
</dbReference>
<keyword evidence="2 4" id="KW-0238">DNA-binding</keyword>
<evidence type="ECO:0000256" key="3">
    <source>
        <dbReference type="ARBA" id="ARBA00023163"/>
    </source>
</evidence>
<dbReference type="Pfam" id="PF21351">
    <property type="entry name" value="TetR_C_41"/>
    <property type="match status" value="1"/>
</dbReference>
<dbReference type="EMBL" id="JBHSGF010000004">
    <property type="protein sequence ID" value="MFC4555038.1"/>
    <property type="molecule type" value="Genomic_DNA"/>
</dbReference>
<comment type="caution">
    <text evidence="6">The sequence shown here is derived from an EMBL/GenBank/DDBJ whole genome shotgun (WGS) entry which is preliminary data.</text>
</comment>
<proteinExistence type="predicted"/>
<dbReference type="PANTHER" id="PTHR30055">
    <property type="entry name" value="HTH-TYPE TRANSCRIPTIONAL REGULATOR RUTR"/>
    <property type="match status" value="1"/>
</dbReference>